<evidence type="ECO:0000313" key="14">
    <source>
        <dbReference type="EMBL" id="KPV50600.1"/>
    </source>
</evidence>
<evidence type="ECO:0000256" key="11">
    <source>
        <dbReference type="ARBA" id="ARBA00023136"/>
    </source>
</evidence>
<dbReference type="GO" id="GO:0061630">
    <property type="term" value="F:ubiquitin protein ligase activity"/>
    <property type="evidence" value="ECO:0007669"/>
    <property type="project" value="UniProtKB-EC"/>
</dbReference>
<evidence type="ECO:0000256" key="8">
    <source>
        <dbReference type="ARBA" id="ARBA00022786"/>
    </source>
</evidence>
<keyword evidence="15" id="KW-1185">Reference proteome</keyword>
<feature type="domain" description="E3 Ubiquitin ligase MUL1-like" evidence="13">
    <location>
        <begin position="77"/>
        <end position="217"/>
    </location>
</feature>
<evidence type="ECO:0000256" key="12">
    <source>
        <dbReference type="SAM" id="Phobius"/>
    </source>
</evidence>
<dbReference type="EC" id="2.3.2.27" evidence="3"/>
<organism evidence="14 15">
    <name type="scientific">Kouleothrix aurantiaca</name>
    <dbReference type="NCBI Taxonomy" id="186479"/>
    <lineage>
        <taxon>Bacteria</taxon>
        <taxon>Bacillati</taxon>
        <taxon>Chloroflexota</taxon>
        <taxon>Chloroflexia</taxon>
        <taxon>Chloroflexales</taxon>
        <taxon>Roseiflexineae</taxon>
        <taxon>Roseiflexaceae</taxon>
        <taxon>Kouleothrix</taxon>
    </lineage>
</organism>
<comment type="catalytic activity">
    <reaction evidence="1">
        <text>S-ubiquitinyl-[E2 ubiquitin-conjugating enzyme]-L-cysteine + [acceptor protein]-L-lysine = [E2 ubiquitin-conjugating enzyme]-L-cysteine + N(6)-ubiquitinyl-[acceptor protein]-L-lysine.</text>
        <dbReference type="EC" id="2.3.2.27"/>
    </reaction>
</comment>
<feature type="transmembrane region" description="Helical" evidence="12">
    <location>
        <begin position="211"/>
        <end position="231"/>
    </location>
</feature>
<keyword evidence="11 12" id="KW-0472">Membrane</keyword>
<evidence type="ECO:0000256" key="7">
    <source>
        <dbReference type="ARBA" id="ARBA00022771"/>
    </source>
</evidence>
<dbReference type="GO" id="GO:0016567">
    <property type="term" value="P:protein ubiquitination"/>
    <property type="evidence" value="ECO:0007669"/>
    <property type="project" value="InterPro"/>
</dbReference>
<dbReference type="Proteomes" id="UP000050509">
    <property type="component" value="Unassembled WGS sequence"/>
</dbReference>
<proteinExistence type="predicted"/>
<keyword evidence="7" id="KW-0863">Zinc-finger</keyword>
<reference evidence="14 15" key="1">
    <citation type="submission" date="2015-09" db="EMBL/GenBank/DDBJ databases">
        <title>Draft genome sequence of Kouleothrix aurantiaca JCM 19913.</title>
        <authorList>
            <person name="Hemp J."/>
        </authorList>
    </citation>
    <scope>NUCLEOTIDE SEQUENCE [LARGE SCALE GENOMIC DNA]</scope>
    <source>
        <strain evidence="14 15">COM-B</strain>
    </source>
</reference>
<keyword evidence="5 12" id="KW-0812">Transmembrane</keyword>
<evidence type="ECO:0000256" key="10">
    <source>
        <dbReference type="ARBA" id="ARBA00022989"/>
    </source>
</evidence>
<evidence type="ECO:0000313" key="15">
    <source>
        <dbReference type="Proteomes" id="UP000050509"/>
    </source>
</evidence>
<keyword evidence="4" id="KW-0808">Transferase</keyword>
<dbReference type="AlphaFoldDB" id="A0A0P9H961"/>
<dbReference type="InterPro" id="IPR022170">
    <property type="entry name" value="MUL1-like"/>
</dbReference>
<evidence type="ECO:0000256" key="6">
    <source>
        <dbReference type="ARBA" id="ARBA00022723"/>
    </source>
</evidence>
<evidence type="ECO:0000256" key="5">
    <source>
        <dbReference type="ARBA" id="ARBA00022692"/>
    </source>
</evidence>
<evidence type="ECO:0000259" key="13">
    <source>
        <dbReference type="Pfam" id="PF12483"/>
    </source>
</evidence>
<name>A0A0P9H961_9CHLR</name>
<evidence type="ECO:0000256" key="2">
    <source>
        <dbReference type="ARBA" id="ARBA00004141"/>
    </source>
</evidence>
<keyword evidence="6" id="KW-0479">Metal-binding</keyword>
<evidence type="ECO:0000256" key="4">
    <source>
        <dbReference type="ARBA" id="ARBA00022679"/>
    </source>
</evidence>
<dbReference type="GO" id="GO:0016020">
    <property type="term" value="C:membrane"/>
    <property type="evidence" value="ECO:0007669"/>
    <property type="project" value="UniProtKB-SubCell"/>
</dbReference>
<keyword evidence="9" id="KW-0862">Zinc</keyword>
<gene>
    <name evidence="14" type="ORF">SE17_25985</name>
</gene>
<protein>
    <recommendedName>
        <fullName evidence="3">RING-type E3 ubiquitin transferase</fullName>
        <ecNumber evidence="3">2.3.2.27</ecNumber>
    </recommendedName>
</protein>
<dbReference type="EMBL" id="LJCR01001306">
    <property type="protein sequence ID" value="KPV50600.1"/>
    <property type="molecule type" value="Genomic_DNA"/>
</dbReference>
<evidence type="ECO:0000256" key="9">
    <source>
        <dbReference type="ARBA" id="ARBA00022833"/>
    </source>
</evidence>
<dbReference type="GO" id="GO:0008270">
    <property type="term" value="F:zinc ion binding"/>
    <property type="evidence" value="ECO:0007669"/>
    <property type="project" value="UniProtKB-KW"/>
</dbReference>
<comment type="subcellular location">
    <subcellularLocation>
        <location evidence="2">Membrane</location>
        <topology evidence="2">Multi-pass membrane protein</topology>
    </subcellularLocation>
</comment>
<keyword evidence="8" id="KW-0833">Ubl conjugation pathway</keyword>
<accession>A0A0P9H961</accession>
<comment type="caution">
    <text evidence="14">The sequence shown here is derived from an EMBL/GenBank/DDBJ whole genome shotgun (WGS) entry which is preliminary data.</text>
</comment>
<dbReference type="Pfam" id="PF12483">
    <property type="entry name" value="GIDE"/>
    <property type="match status" value="1"/>
</dbReference>
<evidence type="ECO:0000256" key="3">
    <source>
        <dbReference type="ARBA" id="ARBA00012483"/>
    </source>
</evidence>
<evidence type="ECO:0000256" key="1">
    <source>
        <dbReference type="ARBA" id="ARBA00000900"/>
    </source>
</evidence>
<keyword evidence="10 12" id="KW-1133">Transmembrane helix</keyword>
<sequence length="232" mass="24919">MPAFVLLIAALALAFLLSRLLRLLAQFRRIQRIPVSTVALLPGSGQAAVTGNASGAQLSSPFAAIPCVFWSIEVQEYRSNGRSGSWRTVLARTSDAPLVLDDGTGRVQIEPAGAALFLQDRFAAQQGMFGGLNQSTLDALERLGVRTRTWLSTSRRLRIRERQIRHGERVFALGEIARAGAQAALASTPDAPLLLSNRDAPALARDLTMRMLGLLALPLLLLLAALLIGVFG</sequence>